<keyword evidence="3" id="KW-1185">Reference proteome</keyword>
<evidence type="ECO:0000313" key="2">
    <source>
        <dbReference type="EMBL" id="QPG06572.1"/>
    </source>
</evidence>
<dbReference type="AlphaFoldDB" id="A0A7S9DZ89"/>
<feature type="compositionally biased region" description="Low complexity" evidence="1">
    <location>
        <begin position="200"/>
        <end position="220"/>
    </location>
</feature>
<protein>
    <submittedName>
        <fullName evidence="2">Uncharacterized protein</fullName>
    </submittedName>
</protein>
<evidence type="ECO:0000256" key="1">
    <source>
        <dbReference type="SAM" id="MobiDB-lite"/>
    </source>
</evidence>
<dbReference type="KEGG" id="smaa:IT774_05205"/>
<reference evidence="2 3" key="1">
    <citation type="submission" date="2020-11" db="EMBL/GenBank/DDBJ databases">
        <title>Complete genome sequence for Salinimonas sp. strain G2-b.</title>
        <authorList>
            <person name="Park S.-J."/>
        </authorList>
    </citation>
    <scope>NUCLEOTIDE SEQUENCE [LARGE SCALE GENOMIC DNA]</scope>
    <source>
        <strain evidence="2 3">G2-b</strain>
    </source>
</reference>
<organism evidence="2 3">
    <name type="scientific">Salinimonas marina</name>
    <dbReference type="NCBI Taxonomy" id="2785918"/>
    <lineage>
        <taxon>Bacteria</taxon>
        <taxon>Pseudomonadati</taxon>
        <taxon>Pseudomonadota</taxon>
        <taxon>Gammaproteobacteria</taxon>
        <taxon>Alteromonadales</taxon>
        <taxon>Alteromonadaceae</taxon>
        <taxon>Alteromonas/Salinimonas group</taxon>
        <taxon>Salinimonas</taxon>
    </lineage>
</organism>
<sequence>MWMRQNYISAAGGGVSFSPNLPTGEWLKIRMVRVSGVFEAFVDQGLGFVSKGTTSHTRSFTIDQIGRYDSNTQSNFDIKSLSLTVNGIPTLSFNPSLSNGTGTILHEEVSGNHGTLIGFPSDNSQWVYYEDLAAGPEEYAGALLATGAAFPGTQGSKIALALAISHAISAYYTDATKTTGGDGFAVGVGNTATAGRKASEATATAPAQAMATAPGTKTGTATLATPAQGSVTGPGTKTGTAKLVTPAQGMATAPGTKTGNATMATFAQGTTTGPGTKTTTASLGVLSYSTTWHPGQKSTGGPGNASAYAVTTFTASSIEIHLGALAVNGVVVTNASATKQSTNTLQTISLGQTTLLSTKQMDGILAGISLGGFTYTARKDATGSRVAAAKALLSYKAYSDAVPLAYQAYRFAGQAVFTRILAMLPGAERFNAQPPITRINGVLNVI</sequence>
<dbReference type="EMBL" id="CP064795">
    <property type="protein sequence ID" value="QPG06572.1"/>
    <property type="molecule type" value="Genomic_DNA"/>
</dbReference>
<feature type="region of interest" description="Disordered" evidence="1">
    <location>
        <begin position="199"/>
        <end position="220"/>
    </location>
</feature>
<proteinExistence type="predicted"/>
<dbReference type="Proteomes" id="UP000595095">
    <property type="component" value="Chromosome"/>
</dbReference>
<name>A0A7S9DZ89_9ALTE</name>
<accession>A0A7S9DZ89</accession>
<dbReference type="RefSeq" id="WP_195811648.1">
    <property type="nucleotide sequence ID" value="NZ_CP064795.1"/>
</dbReference>
<evidence type="ECO:0000313" key="3">
    <source>
        <dbReference type="Proteomes" id="UP000595095"/>
    </source>
</evidence>
<gene>
    <name evidence="2" type="ORF">IT774_05205</name>
</gene>